<dbReference type="InterPro" id="IPR052093">
    <property type="entry name" value="HR_Repair_Mediator"/>
</dbReference>
<dbReference type="GO" id="GO:0005524">
    <property type="term" value="F:ATP binding"/>
    <property type="evidence" value="ECO:0007669"/>
    <property type="project" value="UniProtKB-KW"/>
</dbReference>
<evidence type="ECO:0000313" key="10">
    <source>
        <dbReference type="Proteomes" id="UP000321570"/>
    </source>
</evidence>
<keyword evidence="3" id="KW-0227">DNA damage</keyword>
<dbReference type="GO" id="GO:0140664">
    <property type="term" value="F:ATP-dependent DNA damage sensor activity"/>
    <property type="evidence" value="ECO:0007669"/>
    <property type="project" value="InterPro"/>
</dbReference>
<evidence type="ECO:0000313" key="9">
    <source>
        <dbReference type="EMBL" id="VUZ45799.1"/>
    </source>
</evidence>
<dbReference type="AlphaFoldDB" id="A0A564YFT0"/>
<evidence type="ECO:0000256" key="5">
    <source>
        <dbReference type="ARBA" id="ARBA00023204"/>
    </source>
</evidence>
<keyword evidence="10" id="KW-1185">Reference proteome</keyword>
<keyword evidence="5" id="KW-0234">DNA repair</keyword>
<dbReference type="GO" id="GO:0007131">
    <property type="term" value="P:reciprocal meiotic recombination"/>
    <property type="evidence" value="ECO:0007669"/>
    <property type="project" value="TreeGrafter"/>
</dbReference>
<name>A0A564YFT0_HYMDI</name>
<organism evidence="9 10">
    <name type="scientific">Hymenolepis diminuta</name>
    <name type="common">Rat tapeworm</name>
    <dbReference type="NCBI Taxonomy" id="6216"/>
    <lineage>
        <taxon>Eukaryota</taxon>
        <taxon>Metazoa</taxon>
        <taxon>Spiralia</taxon>
        <taxon>Lophotrochozoa</taxon>
        <taxon>Platyhelminthes</taxon>
        <taxon>Cestoda</taxon>
        <taxon>Eucestoda</taxon>
        <taxon>Cyclophyllidea</taxon>
        <taxon>Hymenolepididae</taxon>
        <taxon>Hymenolepis</taxon>
    </lineage>
</organism>
<evidence type="ECO:0000256" key="1">
    <source>
        <dbReference type="ARBA" id="ARBA00004123"/>
    </source>
</evidence>
<dbReference type="PANTHER" id="PTHR46239:SF1">
    <property type="entry name" value="DNA REPAIR PROTEIN RAD51 HOMOLOG 3"/>
    <property type="match status" value="1"/>
</dbReference>
<evidence type="ECO:0000256" key="2">
    <source>
        <dbReference type="ARBA" id="ARBA00022741"/>
    </source>
</evidence>
<dbReference type="GO" id="GO:0033065">
    <property type="term" value="C:Rad51C-XRCC3 complex"/>
    <property type="evidence" value="ECO:0007669"/>
    <property type="project" value="TreeGrafter"/>
</dbReference>
<feature type="domain" description="RecA family profile 1" evidence="8">
    <location>
        <begin position="106"/>
        <end position="313"/>
    </location>
</feature>
<evidence type="ECO:0000259" key="8">
    <source>
        <dbReference type="PROSITE" id="PS50162"/>
    </source>
</evidence>
<dbReference type="GO" id="GO:0005657">
    <property type="term" value="C:replication fork"/>
    <property type="evidence" value="ECO:0007669"/>
    <property type="project" value="TreeGrafter"/>
</dbReference>
<keyword evidence="2" id="KW-0547">Nucleotide-binding</keyword>
<protein>
    <recommendedName>
        <fullName evidence="7">DNA repair protein RAD51 homolog 3</fullName>
    </recommendedName>
</protein>
<reference evidence="9 10" key="1">
    <citation type="submission" date="2019-07" db="EMBL/GenBank/DDBJ databases">
        <authorList>
            <person name="Jastrzebski P J."/>
            <person name="Paukszto L."/>
            <person name="Jastrzebski P J."/>
        </authorList>
    </citation>
    <scope>NUCLEOTIDE SEQUENCE [LARGE SCALE GENOMIC DNA]</scope>
    <source>
        <strain evidence="9 10">WMS-il1</strain>
    </source>
</reference>
<keyword evidence="6" id="KW-0539">Nucleus</keyword>
<evidence type="ECO:0000256" key="7">
    <source>
        <dbReference type="ARBA" id="ARBA00040674"/>
    </source>
</evidence>
<evidence type="ECO:0000256" key="4">
    <source>
        <dbReference type="ARBA" id="ARBA00022840"/>
    </source>
</evidence>
<dbReference type="PIRSF" id="PIRSF005856">
    <property type="entry name" value="Rad51"/>
    <property type="match status" value="1"/>
</dbReference>
<dbReference type="GO" id="GO:0000400">
    <property type="term" value="F:four-way junction DNA binding"/>
    <property type="evidence" value="ECO:0007669"/>
    <property type="project" value="TreeGrafter"/>
</dbReference>
<evidence type="ECO:0000256" key="6">
    <source>
        <dbReference type="ARBA" id="ARBA00023242"/>
    </source>
</evidence>
<dbReference type="PROSITE" id="PS50162">
    <property type="entry name" value="RECA_2"/>
    <property type="match status" value="1"/>
</dbReference>
<gene>
    <name evidence="9" type="ORF">WMSIL1_LOCUS5671</name>
</gene>
<keyword evidence="4" id="KW-0067">ATP-binding</keyword>
<dbReference type="GO" id="GO:0033063">
    <property type="term" value="C:Rad51B-Rad51C-Rad51D-XRCC2 complex"/>
    <property type="evidence" value="ECO:0007669"/>
    <property type="project" value="TreeGrafter"/>
</dbReference>
<dbReference type="SUPFAM" id="SSF52540">
    <property type="entry name" value="P-loop containing nucleoside triphosphate hydrolases"/>
    <property type="match status" value="1"/>
</dbReference>
<dbReference type="InterPro" id="IPR027417">
    <property type="entry name" value="P-loop_NTPase"/>
</dbReference>
<dbReference type="Pfam" id="PF08423">
    <property type="entry name" value="Rad51"/>
    <property type="match status" value="2"/>
</dbReference>
<sequence>MLSDPEFRELVTLPLPTSVVRELTKVGYTNVGEVSGLTVEQIAFICKQSKPKAAAIVSIIQNYTNLKKYGSFSSSNSPNSNFFYPRSAFQMLYPSHSYLKDVGRPSISNVLTMSKSFDDLMDGGFPCGRISELCGQPGVGKTQFCLQACLTVQIPHWCGGLCGEAIFLDTEGNFMPKRLRQMARDMVEHFNSEIVPHLHKHINLLGNSDVDLEEKMACKAALSNLPTEESLLSKIHYIRCTDYLQLLAAVRRLNEFCKYHPNTRLVVVDSIALPFRYEFEDIPLRNRLLASLSQSLLLIAGSQNAAVIVTNQITTRIVGNGAFTASHGCLVPALGDSWGHICSVRILLSKGDGTTGDRRRTAKLLKHPGRPPGIATYQITTGGIRDCP</sequence>
<dbReference type="EMBL" id="CABIJS010000188">
    <property type="protein sequence ID" value="VUZ45799.1"/>
    <property type="molecule type" value="Genomic_DNA"/>
</dbReference>
<evidence type="ECO:0000256" key="3">
    <source>
        <dbReference type="ARBA" id="ARBA00022763"/>
    </source>
</evidence>
<dbReference type="Proteomes" id="UP000321570">
    <property type="component" value="Unassembled WGS sequence"/>
</dbReference>
<dbReference type="GO" id="GO:0008821">
    <property type="term" value="F:crossover junction DNA endonuclease activity"/>
    <property type="evidence" value="ECO:0007669"/>
    <property type="project" value="TreeGrafter"/>
</dbReference>
<dbReference type="Gene3D" id="3.40.50.300">
    <property type="entry name" value="P-loop containing nucleotide triphosphate hydrolases"/>
    <property type="match status" value="1"/>
</dbReference>
<comment type="subcellular location">
    <subcellularLocation>
        <location evidence="1">Nucleus</location>
    </subcellularLocation>
</comment>
<dbReference type="CDD" id="cd19492">
    <property type="entry name" value="Rad51C"/>
    <property type="match status" value="1"/>
</dbReference>
<dbReference type="PANTHER" id="PTHR46239">
    <property type="entry name" value="DNA REPAIR PROTEIN RAD51 HOMOLOG 3 RAD51C"/>
    <property type="match status" value="1"/>
</dbReference>
<dbReference type="GO" id="GO:0000707">
    <property type="term" value="P:meiotic DNA recombinase assembly"/>
    <property type="evidence" value="ECO:0007669"/>
    <property type="project" value="TreeGrafter"/>
</dbReference>
<dbReference type="InterPro" id="IPR013632">
    <property type="entry name" value="Rad51_C"/>
</dbReference>
<accession>A0A564YFT0</accession>
<dbReference type="InterPro" id="IPR020588">
    <property type="entry name" value="RecA_ATP-bd"/>
</dbReference>
<dbReference type="InterPro" id="IPR016467">
    <property type="entry name" value="DNA_recomb/repair_RecA-like"/>
</dbReference>
<proteinExistence type="predicted"/>